<feature type="binding site" evidence="9">
    <location>
        <begin position="48"/>
        <end position="49"/>
    </location>
    <ligand>
        <name>FMN</name>
        <dbReference type="ChEBI" id="CHEBI:58210"/>
    </ligand>
</feature>
<dbReference type="InterPro" id="IPR050074">
    <property type="entry name" value="DHO_dehydrogenase"/>
</dbReference>
<keyword evidence="7 9" id="KW-0665">Pyrimidine biosynthesis</keyword>
<protein>
    <recommendedName>
        <fullName evidence="9">Dihydroorotate dehydrogenase</fullName>
        <shortName evidence="9">DHOD</shortName>
        <shortName evidence="9">DHODase</shortName>
        <shortName evidence="9">DHOdehase</shortName>
        <ecNumber evidence="9">1.3.-.-</ecNumber>
    </recommendedName>
</protein>
<evidence type="ECO:0000256" key="3">
    <source>
        <dbReference type="ARBA" id="ARBA00008008"/>
    </source>
</evidence>
<dbReference type="GO" id="GO:0006207">
    <property type="term" value="P:'de novo' pyrimidine nucleobase biosynthetic process"/>
    <property type="evidence" value="ECO:0007669"/>
    <property type="project" value="InterPro"/>
</dbReference>
<comment type="caution">
    <text evidence="9">Lacks conserved residue(s) required for the propagation of feature annotation.</text>
</comment>
<comment type="similarity">
    <text evidence="3 9">Belongs to the dihydroorotate dehydrogenase family. Type 1 subfamily.</text>
</comment>
<dbReference type="Gene3D" id="3.20.20.70">
    <property type="entry name" value="Aldolase class I"/>
    <property type="match status" value="1"/>
</dbReference>
<dbReference type="HAMAP" id="MF_00224">
    <property type="entry name" value="DHO_dh_type1"/>
    <property type="match status" value="1"/>
</dbReference>
<gene>
    <name evidence="9" type="primary">pyrD</name>
    <name evidence="11" type="ORF">C4B24_01800</name>
</gene>
<dbReference type="EMBL" id="PSZO01000006">
    <property type="protein sequence ID" value="TCG11472.1"/>
    <property type="molecule type" value="Genomic_DNA"/>
</dbReference>
<dbReference type="AlphaFoldDB" id="A0A4R0XPL1"/>
<dbReference type="NCBIfam" id="NF005574">
    <property type="entry name" value="PRK07259.1"/>
    <property type="match status" value="1"/>
</dbReference>
<dbReference type="EC" id="1.3.-.-" evidence="9"/>
<feature type="binding site" evidence="9">
    <location>
        <position position="131"/>
    </location>
    <ligand>
        <name>substrate</name>
    </ligand>
</feature>
<evidence type="ECO:0000256" key="9">
    <source>
        <dbReference type="HAMAP-Rule" id="MF_00224"/>
    </source>
</evidence>
<comment type="subcellular location">
    <subcellularLocation>
        <location evidence="1 9">Cytoplasm</location>
    </subcellularLocation>
</comment>
<evidence type="ECO:0000256" key="5">
    <source>
        <dbReference type="ARBA" id="ARBA00022630"/>
    </source>
</evidence>
<evidence type="ECO:0000256" key="7">
    <source>
        <dbReference type="ARBA" id="ARBA00022975"/>
    </source>
</evidence>
<dbReference type="Pfam" id="PF01180">
    <property type="entry name" value="DHO_dh"/>
    <property type="match status" value="1"/>
</dbReference>
<evidence type="ECO:0000256" key="2">
    <source>
        <dbReference type="ARBA" id="ARBA00004725"/>
    </source>
</evidence>
<name>A0A4R0XPL1_9MOLU</name>
<evidence type="ECO:0000313" key="11">
    <source>
        <dbReference type="EMBL" id="TCG11472.1"/>
    </source>
</evidence>
<dbReference type="InterPro" id="IPR024920">
    <property type="entry name" value="Dihydroorotate_DH_1"/>
</dbReference>
<evidence type="ECO:0000313" key="12">
    <source>
        <dbReference type="Proteomes" id="UP000294192"/>
    </source>
</evidence>
<feature type="binding site" evidence="9">
    <location>
        <begin position="247"/>
        <end position="248"/>
    </location>
    <ligand>
        <name>FMN</name>
        <dbReference type="ChEBI" id="CHEBI:58210"/>
    </ligand>
</feature>
<evidence type="ECO:0000256" key="8">
    <source>
        <dbReference type="ARBA" id="ARBA00023002"/>
    </source>
</evidence>
<feature type="active site" description="Nucleophile" evidence="9">
    <location>
        <position position="134"/>
    </location>
</feature>
<proteinExistence type="inferred from homology"/>
<comment type="pathway">
    <text evidence="2 9">Pyrimidine metabolism; UMP biosynthesis via de novo pathway.</text>
</comment>
<reference evidence="11 12" key="1">
    <citation type="submission" date="2018-02" db="EMBL/GenBank/DDBJ databases">
        <title>Mycoplasma marinum and Mycoplasma todarodis sp. nov., moderately halophilic and psychrotolerant mycoplasmas isolated from cephalopods.</title>
        <authorList>
            <person name="Viver T."/>
        </authorList>
    </citation>
    <scope>NUCLEOTIDE SEQUENCE [LARGE SCALE GENOMIC DNA]</scope>
    <source>
        <strain evidence="11 12">PE</strain>
    </source>
</reference>
<feature type="binding site" evidence="9">
    <location>
        <begin position="196"/>
        <end position="197"/>
    </location>
    <ligand>
        <name>substrate</name>
    </ligand>
</feature>
<keyword evidence="12" id="KW-1185">Reference proteome</keyword>
<organism evidence="11 12">
    <name type="scientific">Mycoplasma marinum</name>
    <dbReference type="NCBI Taxonomy" id="1937190"/>
    <lineage>
        <taxon>Bacteria</taxon>
        <taxon>Bacillati</taxon>
        <taxon>Mycoplasmatota</taxon>
        <taxon>Mollicutes</taxon>
        <taxon>Mycoplasmataceae</taxon>
        <taxon>Mycoplasma</taxon>
    </lineage>
</organism>
<dbReference type="InterPro" id="IPR005720">
    <property type="entry name" value="Dihydroorotate_DH_cat"/>
</dbReference>
<dbReference type="RefSeq" id="WP_131598764.1">
    <property type="nucleotide sequence ID" value="NZ_CBDBYK010000004.1"/>
</dbReference>
<feature type="binding site" evidence="9">
    <location>
        <position position="195"/>
    </location>
    <ligand>
        <name>FMN</name>
        <dbReference type="ChEBI" id="CHEBI:58210"/>
    </ligand>
</feature>
<dbReference type="GO" id="GO:0005737">
    <property type="term" value="C:cytoplasm"/>
    <property type="evidence" value="ECO:0007669"/>
    <property type="project" value="UniProtKB-SubCell"/>
</dbReference>
<feature type="binding site" evidence="9">
    <location>
        <position position="48"/>
    </location>
    <ligand>
        <name>substrate</name>
    </ligand>
</feature>
<dbReference type="PANTHER" id="PTHR48109">
    <property type="entry name" value="DIHYDROOROTATE DEHYDROGENASE (QUINONE), MITOCHONDRIAL-RELATED"/>
    <property type="match status" value="1"/>
</dbReference>
<dbReference type="UniPathway" id="UPA00070"/>
<keyword evidence="6 9" id="KW-0288">FMN</keyword>
<comment type="function">
    <text evidence="9">Catalyzes the conversion of dihydroorotate to orotate.</text>
</comment>
<evidence type="ECO:0000256" key="1">
    <source>
        <dbReference type="ARBA" id="ARBA00004496"/>
    </source>
</evidence>
<feature type="binding site" evidence="9">
    <location>
        <position position="131"/>
    </location>
    <ligand>
        <name>FMN</name>
        <dbReference type="ChEBI" id="CHEBI:58210"/>
    </ligand>
</feature>
<feature type="domain" description="Dihydroorotate dehydrogenase catalytic" evidence="10">
    <location>
        <begin position="4"/>
        <end position="290"/>
    </location>
</feature>
<comment type="caution">
    <text evidence="11">The sequence shown here is derived from an EMBL/GenBank/DDBJ whole genome shotgun (WGS) entry which is preliminary data.</text>
</comment>
<comment type="catalytic activity">
    <reaction evidence="9">
        <text>(S)-dihydroorotate + A = orotate + AH2</text>
        <dbReference type="Rhea" id="RHEA:18073"/>
        <dbReference type="ChEBI" id="CHEBI:13193"/>
        <dbReference type="ChEBI" id="CHEBI:17499"/>
        <dbReference type="ChEBI" id="CHEBI:30839"/>
        <dbReference type="ChEBI" id="CHEBI:30864"/>
    </reaction>
</comment>
<feature type="binding site" evidence="9">
    <location>
        <position position="20"/>
    </location>
    <ligand>
        <name>FMN</name>
        <dbReference type="ChEBI" id="CHEBI:58210"/>
    </ligand>
</feature>
<feature type="binding site" evidence="9">
    <location>
        <begin position="74"/>
        <end position="78"/>
    </location>
    <ligand>
        <name>substrate</name>
    </ligand>
</feature>
<dbReference type="InterPro" id="IPR013785">
    <property type="entry name" value="Aldolase_TIM"/>
</dbReference>
<dbReference type="PIRSF" id="PIRSF000164">
    <property type="entry name" value="DHO_oxidase"/>
    <property type="match status" value="1"/>
</dbReference>
<dbReference type="PROSITE" id="PS00912">
    <property type="entry name" value="DHODEHASE_2"/>
    <property type="match status" value="1"/>
</dbReference>
<keyword evidence="8 9" id="KW-0560">Oxidoreductase</keyword>
<sequence>MNTKIKMPGIIFEKPVYNGSGSFEYGEYQWTAFAKAKDFSGLPVVTLKTSTIKSKITPEKRSNLMHSKGSQIMNSIGLQNPPIEGVVKKIAEFNEMIEQPLIASASGDTIDEFAENVRILSEQDVVAVEINLSCPNVDKGGITFGTDVEVVEEVVRRCKEVSKKPIYVKLTPNVTNIAEIAIAAEKGGADAIIAINTLLGFMVNPETGKPVVARGYGGYSGPGIFPVAARAVHQIYKVVNIPIVGVGGITTGQDVIDMLSAGASVCQVVTASHNELGFFTRINKEVEELLEKLGVKDINDIIGRSHKFKPTQVLPQGQNSH</sequence>
<evidence type="ECO:0000256" key="6">
    <source>
        <dbReference type="ARBA" id="ARBA00022643"/>
    </source>
</evidence>
<dbReference type="Proteomes" id="UP000294192">
    <property type="component" value="Unassembled WGS sequence"/>
</dbReference>
<dbReference type="InterPro" id="IPR012135">
    <property type="entry name" value="Dihydroorotate_DH_1_2"/>
</dbReference>
<keyword evidence="5 9" id="KW-0285">Flavoprotein</keyword>
<evidence type="ECO:0000259" key="10">
    <source>
        <dbReference type="Pfam" id="PF01180"/>
    </source>
</evidence>
<keyword evidence="4 9" id="KW-0963">Cytoplasm</keyword>
<dbReference type="PANTHER" id="PTHR48109:SF1">
    <property type="entry name" value="DIHYDROOROTATE DEHYDROGENASE (FUMARATE)"/>
    <property type="match status" value="1"/>
</dbReference>
<comment type="cofactor">
    <cofactor evidence="9">
        <name>FMN</name>
        <dbReference type="ChEBI" id="CHEBI:58210"/>
    </cofactor>
    <text evidence="9">Binds 1 FMN per subunit.</text>
</comment>
<accession>A0A4R0XPL1</accession>
<dbReference type="GO" id="GO:0044205">
    <property type="term" value="P:'de novo' UMP biosynthetic process"/>
    <property type="evidence" value="ECO:0007669"/>
    <property type="project" value="UniProtKB-UniRule"/>
</dbReference>
<dbReference type="OrthoDB" id="9794954at2"/>
<feature type="binding site" evidence="9">
    <location>
        <position position="221"/>
    </location>
    <ligand>
        <name>FMN</name>
        <dbReference type="ChEBI" id="CHEBI:58210"/>
    </ligand>
</feature>
<dbReference type="SUPFAM" id="SSF51395">
    <property type="entry name" value="FMN-linked oxidoreductases"/>
    <property type="match status" value="1"/>
</dbReference>
<feature type="binding site" evidence="9">
    <location>
        <position position="169"/>
    </location>
    <ligand>
        <name>FMN</name>
        <dbReference type="ChEBI" id="CHEBI:58210"/>
    </ligand>
</feature>
<dbReference type="InterPro" id="IPR001295">
    <property type="entry name" value="Dihydroorotate_DH_CS"/>
</dbReference>
<evidence type="ECO:0000256" key="4">
    <source>
        <dbReference type="ARBA" id="ARBA00022490"/>
    </source>
</evidence>
<dbReference type="GO" id="GO:0004152">
    <property type="term" value="F:dihydroorotate dehydrogenase activity"/>
    <property type="evidence" value="ECO:0007669"/>
    <property type="project" value="UniProtKB-UniRule"/>
</dbReference>